<dbReference type="STRING" id="698492.A0A0E9NCB0"/>
<organism evidence="11 12">
    <name type="scientific">Saitoella complicata (strain BCRC 22490 / CBS 7301 / JCM 7358 / NBRC 10748 / NRRL Y-17804)</name>
    <dbReference type="NCBI Taxonomy" id="698492"/>
    <lineage>
        <taxon>Eukaryota</taxon>
        <taxon>Fungi</taxon>
        <taxon>Dikarya</taxon>
        <taxon>Ascomycota</taxon>
        <taxon>Taphrinomycotina</taxon>
        <taxon>Taphrinomycotina incertae sedis</taxon>
        <taxon>Saitoella</taxon>
    </lineage>
</organism>
<accession>A0A0E9NCB0</accession>
<evidence type="ECO:0000256" key="3">
    <source>
        <dbReference type="ARBA" id="ARBA00022576"/>
    </source>
</evidence>
<keyword evidence="12" id="KW-1185">Reference proteome</keyword>
<proteinExistence type="inferred from homology"/>
<comment type="similarity">
    <text evidence="1 8">Belongs to the GcvT family.</text>
</comment>
<reference evidence="11 12" key="1">
    <citation type="journal article" date="2011" name="J. Gen. Appl. Microbiol.">
        <title>Draft genome sequencing of the enigmatic yeast Saitoella complicata.</title>
        <authorList>
            <person name="Nishida H."/>
            <person name="Hamamoto M."/>
            <person name="Sugiyama J."/>
        </authorList>
    </citation>
    <scope>NUCLEOTIDE SEQUENCE [LARGE SCALE GENOMIC DNA]</scope>
    <source>
        <strain evidence="11 12">NRRL Y-17804</strain>
    </source>
</reference>
<dbReference type="InterPro" id="IPR013977">
    <property type="entry name" value="GcvT_C"/>
</dbReference>
<dbReference type="FunFam" id="2.40.30.110:FF:000002">
    <property type="entry name" value="Aminomethyltransferase"/>
    <property type="match status" value="1"/>
</dbReference>
<comment type="catalytic activity">
    <reaction evidence="6 8">
        <text>N(6)-[(R)-S(8)-aminomethyldihydrolipoyl]-L-lysyl-[protein] + (6S)-5,6,7,8-tetrahydrofolate = N(6)-[(R)-dihydrolipoyl]-L-lysyl-[protein] + (6R)-5,10-methylene-5,6,7,8-tetrahydrofolate + NH4(+)</text>
        <dbReference type="Rhea" id="RHEA:16945"/>
        <dbReference type="Rhea" id="RHEA-COMP:10475"/>
        <dbReference type="Rhea" id="RHEA-COMP:10492"/>
        <dbReference type="ChEBI" id="CHEBI:15636"/>
        <dbReference type="ChEBI" id="CHEBI:28938"/>
        <dbReference type="ChEBI" id="CHEBI:57453"/>
        <dbReference type="ChEBI" id="CHEBI:83100"/>
        <dbReference type="ChEBI" id="CHEBI:83143"/>
        <dbReference type="EC" id="2.1.2.10"/>
    </reaction>
</comment>
<dbReference type="Gene3D" id="2.40.30.110">
    <property type="entry name" value="Aminomethyltransferase beta-barrel domains"/>
    <property type="match status" value="1"/>
</dbReference>
<dbReference type="Gene3D" id="4.10.1250.10">
    <property type="entry name" value="Aminomethyltransferase fragment"/>
    <property type="match status" value="1"/>
</dbReference>
<evidence type="ECO:0000313" key="12">
    <source>
        <dbReference type="Proteomes" id="UP000033140"/>
    </source>
</evidence>
<name>A0A0E9NCB0_SAICN</name>
<keyword evidence="4 8" id="KW-0808">Transferase</keyword>
<evidence type="ECO:0000256" key="6">
    <source>
        <dbReference type="ARBA" id="ARBA00047665"/>
    </source>
</evidence>
<dbReference type="InterPro" id="IPR028896">
    <property type="entry name" value="GcvT/YgfZ/DmdA"/>
</dbReference>
<dbReference type="EMBL" id="BACD03000009">
    <property type="protein sequence ID" value="GAO47428.1"/>
    <property type="molecule type" value="Genomic_DNA"/>
</dbReference>
<dbReference type="GO" id="GO:0006546">
    <property type="term" value="P:glycine catabolic process"/>
    <property type="evidence" value="ECO:0007669"/>
    <property type="project" value="InterPro"/>
</dbReference>
<dbReference type="PANTHER" id="PTHR43757">
    <property type="entry name" value="AMINOMETHYLTRANSFERASE"/>
    <property type="match status" value="1"/>
</dbReference>
<evidence type="ECO:0000313" key="11">
    <source>
        <dbReference type="EMBL" id="GAO47428.1"/>
    </source>
</evidence>
<dbReference type="FunFam" id="3.30.70.1400:FF:000001">
    <property type="entry name" value="Aminomethyltransferase"/>
    <property type="match status" value="1"/>
</dbReference>
<dbReference type="InterPro" id="IPR006222">
    <property type="entry name" value="GCVT_N"/>
</dbReference>
<dbReference type="AlphaFoldDB" id="A0A0E9NCB0"/>
<dbReference type="InterPro" id="IPR027266">
    <property type="entry name" value="TrmE/GcvT-like"/>
</dbReference>
<comment type="subcellular location">
    <subcellularLocation>
        <location evidence="8">Mitochondrion</location>
    </subcellularLocation>
</comment>
<dbReference type="EC" id="2.1.2.10" evidence="2 8"/>
<dbReference type="Proteomes" id="UP000033140">
    <property type="component" value="Unassembled WGS sequence"/>
</dbReference>
<comment type="subunit">
    <text evidence="8">The glycine cleavage system is composed of four proteins: P, T, L and H.</text>
</comment>
<evidence type="ECO:0000256" key="7">
    <source>
        <dbReference type="PIRSR" id="PIRSR006487-1"/>
    </source>
</evidence>
<dbReference type="GO" id="GO:0004047">
    <property type="term" value="F:aminomethyltransferase activity"/>
    <property type="evidence" value="ECO:0007669"/>
    <property type="project" value="UniProtKB-EC"/>
</dbReference>
<evidence type="ECO:0000259" key="9">
    <source>
        <dbReference type="Pfam" id="PF01571"/>
    </source>
</evidence>
<evidence type="ECO:0000256" key="8">
    <source>
        <dbReference type="RuleBase" id="RU003981"/>
    </source>
</evidence>
<reference evidence="11 12" key="2">
    <citation type="journal article" date="2014" name="J. Gen. Appl. Microbiol.">
        <title>The early diverging ascomycetous budding yeast Saitoella complicata has three histone deacetylases belonging to the Clr6, Hos2, and Rpd3 lineages.</title>
        <authorList>
            <person name="Nishida H."/>
            <person name="Matsumoto T."/>
            <person name="Kondo S."/>
            <person name="Hamamoto M."/>
            <person name="Yoshikawa H."/>
        </authorList>
    </citation>
    <scope>NUCLEOTIDE SEQUENCE [LARGE SCALE GENOMIC DNA]</scope>
    <source>
        <strain evidence="11 12">NRRL Y-17804</strain>
    </source>
</reference>
<dbReference type="SUPFAM" id="SSF101790">
    <property type="entry name" value="Aminomethyltransferase beta-barrel domain"/>
    <property type="match status" value="1"/>
</dbReference>
<dbReference type="Gene3D" id="3.30.1360.120">
    <property type="entry name" value="Probable tRNA modification gtpase trme, domain 1"/>
    <property type="match status" value="1"/>
</dbReference>
<protein>
    <recommendedName>
        <fullName evidence="2 8">Aminomethyltransferase</fullName>
        <ecNumber evidence="2 8">2.1.2.10</ecNumber>
    </recommendedName>
    <alternativeName>
        <fullName evidence="5 8">Glycine cleavage system T protein</fullName>
    </alternativeName>
</protein>
<dbReference type="NCBIfam" id="TIGR00528">
    <property type="entry name" value="gcvT"/>
    <property type="match status" value="1"/>
</dbReference>
<dbReference type="SUPFAM" id="SSF103025">
    <property type="entry name" value="Folate-binding domain"/>
    <property type="match status" value="1"/>
</dbReference>
<reference evidence="11 12" key="3">
    <citation type="journal article" date="2015" name="Genome Announc.">
        <title>Draft Genome Sequence of the Archiascomycetous Yeast Saitoella complicata.</title>
        <authorList>
            <person name="Yamauchi K."/>
            <person name="Kondo S."/>
            <person name="Hamamoto M."/>
            <person name="Takahashi Y."/>
            <person name="Ogura Y."/>
            <person name="Hayashi T."/>
            <person name="Nishida H."/>
        </authorList>
    </citation>
    <scope>NUCLEOTIDE SEQUENCE [LARGE SCALE GENOMIC DNA]</scope>
    <source>
        <strain evidence="11 12">NRRL Y-17804</strain>
    </source>
</reference>
<dbReference type="PANTHER" id="PTHR43757:SF2">
    <property type="entry name" value="AMINOMETHYLTRANSFERASE, MITOCHONDRIAL"/>
    <property type="match status" value="1"/>
</dbReference>
<dbReference type="InterPro" id="IPR006223">
    <property type="entry name" value="GcvT"/>
</dbReference>
<sequence length="408" mass="44522">MLLLQSTMRFTPRPSAAVISTGRTLVRRQYASTSTETLKKTPLYSLHQAHQAQLVPFADHLLPLHYPSQSISDSHRWVRTHAGLFDVSHMVQHRFSGPQVEGFLERLTPAAVKGLKEGEGVLSVLMNEQGGILDDLVVSKRDAGEFYVVTNGATREKDLAHIKEQLDIFGSSGVEHEVYEEQGLIALQGPSAAAILAKHTTHPLHTLKFGHSAHIPINGHGHISIARGGYTGEDGFELSIPASQCVAITESFLDSSPDELRLAGLAARDSLRLEAGMCLYGHDLDETITPVEAGLGWVVDKTRDNFLGAETVLAQLKDRNLATKRRVGLIVEGAPGREGAEIYETGQDEPIGRVTSGCPSPSLEKFIAMGYVKTGCQKIGTELFVKVRGKMRPAKVTKMPFVPTKYFK</sequence>
<dbReference type="Pfam" id="PF01571">
    <property type="entry name" value="GCV_T"/>
    <property type="match status" value="1"/>
</dbReference>
<feature type="domain" description="Aminomethyltransferase C-terminal" evidence="10">
    <location>
        <begin position="324"/>
        <end position="402"/>
    </location>
</feature>
<feature type="domain" description="GCVT N-terminal" evidence="9">
    <location>
        <begin position="43"/>
        <end position="302"/>
    </location>
</feature>
<keyword evidence="8" id="KW-0496">Mitochondrion</keyword>
<dbReference type="GO" id="GO:0005739">
    <property type="term" value="C:mitochondrion"/>
    <property type="evidence" value="ECO:0007669"/>
    <property type="project" value="UniProtKB-SubCell"/>
</dbReference>
<keyword evidence="3 8" id="KW-0032">Aminotransferase</keyword>
<dbReference type="GO" id="GO:0008483">
    <property type="term" value="F:transaminase activity"/>
    <property type="evidence" value="ECO:0007669"/>
    <property type="project" value="UniProtKB-KW"/>
</dbReference>
<dbReference type="PIRSF" id="PIRSF006487">
    <property type="entry name" value="GcvT"/>
    <property type="match status" value="1"/>
</dbReference>
<evidence type="ECO:0000256" key="4">
    <source>
        <dbReference type="ARBA" id="ARBA00022679"/>
    </source>
</evidence>
<dbReference type="InterPro" id="IPR029043">
    <property type="entry name" value="GcvT/YgfZ_C"/>
</dbReference>
<dbReference type="OMA" id="MPVQYPA"/>
<dbReference type="Gene3D" id="3.30.70.1400">
    <property type="entry name" value="Aminomethyltransferase beta-barrel domains"/>
    <property type="match status" value="1"/>
</dbReference>
<keyword evidence="8" id="KW-0809">Transit peptide</keyword>
<dbReference type="NCBIfam" id="NF001567">
    <property type="entry name" value="PRK00389.1"/>
    <property type="match status" value="1"/>
</dbReference>
<dbReference type="GO" id="GO:0005960">
    <property type="term" value="C:glycine cleavage complex"/>
    <property type="evidence" value="ECO:0007669"/>
    <property type="project" value="InterPro"/>
</dbReference>
<gene>
    <name evidence="11" type="ORF">G7K_1636-t1</name>
</gene>
<evidence type="ECO:0000256" key="2">
    <source>
        <dbReference type="ARBA" id="ARBA00012616"/>
    </source>
</evidence>
<evidence type="ECO:0000256" key="5">
    <source>
        <dbReference type="ARBA" id="ARBA00031395"/>
    </source>
</evidence>
<evidence type="ECO:0000256" key="1">
    <source>
        <dbReference type="ARBA" id="ARBA00008609"/>
    </source>
</evidence>
<dbReference type="Pfam" id="PF08669">
    <property type="entry name" value="GCV_T_C"/>
    <property type="match status" value="1"/>
</dbReference>
<dbReference type="FunFam" id="4.10.1250.10:FF:000001">
    <property type="entry name" value="Aminomethyltransferase"/>
    <property type="match status" value="1"/>
</dbReference>
<comment type="caution">
    <text evidence="11">The sequence shown here is derived from an EMBL/GenBank/DDBJ whole genome shotgun (WGS) entry which is preliminary data.</text>
</comment>
<comment type="function">
    <text evidence="8">The glycine cleavage system catalyzes the degradation of glycine.</text>
</comment>
<evidence type="ECO:0000259" key="10">
    <source>
        <dbReference type="Pfam" id="PF08669"/>
    </source>
</evidence>
<feature type="binding site" evidence="7">
    <location>
        <position position="237"/>
    </location>
    <ligand>
        <name>substrate</name>
    </ligand>
</feature>